<sequence length="683" mass="74109">MAETTTITMSPPGTDDSGHAKATLFSEPVATTTSPSPSTKSPSPPRIPLYKVYALPAPIKTFPLPSFNPSNPLSLLHLACAWVWEIVAPPPAEPSVIHQGFWDPATRSVHISDPSSIRALWEQGFFGKGSLSRSEPNWLKREISRRGSEGNKTVSEERTEARREERRLSKWERAKLELEAIELQRSLEQTGSRSESLQGALLNDHLADATPVDPQPSSALPKSLGEAAQIAPVQNGSSKRPLPPATEEEVPRTSESLKEPVYILNGGLDRQRPPTDPRSLLALPNSLDNDDPGYFLRVPFQEPVSPDAVPAQEPVSLPKSPVGPAELLSLPNSSKPMDTNGTVLVAQANGHADSKAVDTHALSDAINGLTAKASALTFEDKTDDVLVNGTKLNGDHGAHPPPSPTSPQAAKRRKSVRFSPNISSTTFLSFDPPSPKNRPGAPQKIAGSTLANGNGSARASVPPPAPAPPAAVEPTVPPVSATTSQSPVVVGEIQNREHFQLSPEEAFFLVFSVGALAVYDPVTKALMAADKLLSLLRANSFFPPRDTGSLQPDDPFLVKYAVYHHYRSLGWIPRDGVKFGSDLILYQRGPVFDHSEFSIKIIPSHSGWKEHHQYEKRKVSWSDLMGLNRVSSHVLKSLVLVYVDTPSPEAFDEAMRVGGIAAALKKYMIREVMVRRFSVNRNR</sequence>
<feature type="region of interest" description="Disordered" evidence="4">
    <location>
        <begin position="305"/>
        <end position="337"/>
    </location>
</feature>
<evidence type="ECO:0000313" key="6">
    <source>
        <dbReference type="EMBL" id="KAK3377549.1"/>
    </source>
</evidence>
<dbReference type="Gene3D" id="3.40.1350.10">
    <property type="match status" value="1"/>
</dbReference>
<dbReference type="CDD" id="cd22363">
    <property type="entry name" value="tRNA-intron_lyase_C"/>
    <property type="match status" value="1"/>
</dbReference>
<feature type="compositionally biased region" description="Polar residues" evidence="4">
    <location>
        <begin position="1"/>
        <end position="11"/>
    </location>
</feature>
<dbReference type="PANTHER" id="PTHR21227:SF0">
    <property type="entry name" value="TRNA-SPLICING ENDONUCLEASE SUBUNIT SEN2"/>
    <property type="match status" value="1"/>
</dbReference>
<feature type="compositionally biased region" description="Pro residues" evidence="4">
    <location>
        <begin position="461"/>
        <end position="477"/>
    </location>
</feature>
<dbReference type="Proteomes" id="UP001285441">
    <property type="component" value="Unassembled WGS sequence"/>
</dbReference>
<feature type="compositionally biased region" description="Basic and acidic residues" evidence="4">
    <location>
        <begin position="249"/>
        <end position="258"/>
    </location>
</feature>
<dbReference type="InterPro" id="IPR036167">
    <property type="entry name" value="tRNA_intron_Endo_cat-like_sf"/>
</dbReference>
<evidence type="ECO:0000259" key="5">
    <source>
        <dbReference type="Pfam" id="PF01974"/>
    </source>
</evidence>
<dbReference type="AlphaFoldDB" id="A0AAE0NCF4"/>
<feature type="region of interest" description="Disordered" evidence="4">
    <location>
        <begin position="142"/>
        <end position="166"/>
    </location>
</feature>
<feature type="region of interest" description="Disordered" evidence="4">
    <location>
        <begin position="387"/>
        <end position="483"/>
    </location>
</feature>
<proteinExistence type="inferred from homology"/>
<dbReference type="EMBL" id="JAULSW010000006">
    <property type="protein sequence ID" value="KAK3377549.1"/>
    <property type="molecule type" value="Genomic_DNA"/>
</dbReference>
<reference evidence="6" key="1">
    <citation type="journal article" date="2023" name="Mol. Phylogenet. Evol.">
        <title>Genome-scale phylogeny and comparative genomics of the fungal order Sordariales.</title>
        <authorList>
            <person name="Hensen N."/>
            <person name="Bonometti L."/>
            <person name="Westerberg I."/>
            <person name="Brannstrom I.O."/>
            <person name="Guillou S."/>
            <person name="Cros-Aarteil S."/>
            <person name="Calhoun S."/>
            <person name="Haridas S."/>
            <person name="Kuo A."/>
            <person name="Mondo S."/>
            <person name="Pangilinan J."/>
            <person name="Riley R."/>
            <person name="LaButti K."/>
            <person name="Andreopoulos B."/>
            <person name="Lipzen A."/>
            <person name="Chen C."/>
            <person name="Yan M."/>
            <person name="Daum C."/>
            <person name="Ng V."/>
            <person name="Clum A."/>
            <person name="Steindorff A."/>
            <person name="Ohm R.A."/>
            <person name="Martin F."/>
            <person name="Silar P."/>
            <person name="Natvig D.O."/>
            <person name="Lalanne C."/>
            <person name="Gautier V."/>
            <person name="Ament-Velasquez S.L."/>
            <person name="Kruys A."/>
            <person name="Hutchinson M.I."/>
            <person name="Powell A.J."/>
            <person name="Barry K."/>
            <person name="Miller A.N."/>
            <person name="Grigoriev I.V."/>
            <person name="Debuchy R."/>
            <person name="Gladieux P."/>
            <person name="Hiltunen Thoren M."/>
            <person name="Johannesson H."/>
        </authorList>
    </citation>
    <scope>NUCLEOTIDE SEQUENCE</scope>
    <source>
        <strain evidence="6">CBS 232.78</strain>
    </source>
</reference>
<accession>A0AAE0NCF4</accession>
<evidence type="ECO:0000256" key="3">
    <source>
        <dbReference type="ARBA" id="ARBA00034031"/>
    </source>
</evidence>
<dbReference type="EC" id="4.6.1.16" evidence="2"/>
<comment type="similarity">
    <text evidence="1">Belongs to the tRNA-intron endonuclease family.</text>
</comment>
<dbReference type="GO" id="GO:0005737">
    <property type="term" value="C:cytoplasm"/>
    <property type="evidence" value="ECO:0007669"/>
    <property type="project" value="TreeGrafter"/>
</dbReference>
<dbReference type="SUPFAM" id="SSF53032">
    <property type="entry name" value="tRNA-intron endonuclease catalytic domain-like"/>
    <property type="match status" value="1"/>
</dbReference>
<dbReference type="GO" id="GO:0000379">
    <property type="term" value="P:tRNA-type intron splice site recognition and cleavage"/>
    <property type="evidence" value="ECO:0007669"/>
    <property type="project" value="TreeGrafter"/>
</dbReference>
<protein>
    <recommendedName>
        <fullName evidence="2">tRNA-intron lyase</fullName>
        <ecNumber evidence="2">4.6.1.16</ecNumber>
    </recommendedName>
</protein>
<dbReference type="GO" id="GO:0000214">
    <property type="term" value="C:tRNA-intron endonuclease complex"/>
    <property type="evidence" value="ECO:0007669"/>
    <property type="project" value="TreeGrafter"/>
</dbReference>
<dbReference type="InterPro" id="IPR006677">
    <property type="entry name" value="tRNA_intron_Endonuc_cat-like"/>
</dbReference>
<organism evidence="6 7">
    <name type="scientific">Podospora didyma</name>
    <dbReference type="NCBI Taxonomy" id="330526"/>
    <lineage>
        <taxon>Eukaryota</taxon>
        <taxon>Fungi</taxon>
        <taxon>Dikarya</taxon>
        <taxon>Ascomycota</taxon>
        <taxon>Pezizomycotina</taxon>
        <taxon>Sordariomycetes</taxon>
        <taxon>Sordariomycetidae</taxon>
        <taxon>Sordariales</taxon>
        <taxon>Podosporaceae</taxon>
        <taxon>Podospora</taxon>
    </lineage>
</organism>
<keyword evidence="7" id="KW-1185">Reference proteome</keyword>
<gene>
    <name evidence="6" type="ORF">B0H63DRAFT_398226</name>
</gene>
<comment type="catalytic activity">
    <reaction evidence="3">
        <text>pretRNA = a 3'-half-tRNA molecule with a 5'-OH end + a 5'-half-tRNA molecule with a 2',3'-cyclic phosphate end + an intron with a 2',3'-cyclic phosphate and a 5'-hydroxyl terminus.</text>
        <dbReference type="EC" id="4.6.1.16"/>
    </reaction>
</comment>
<feature type="compositionally biased region" description="Low complexity" evidence="4">
    <location>
        <begin position="31"/>
        <end position="41"/>
    </location>
</feature>
<evidence type="ECO:0000256" key="1">
    <source>
        <dbReference type="ARBA" id="ARBA00008078"/>
    </source>
</evidence>
<name>A0AAE0NCF4_9PEZI</name>
<evidence type="ECO:0000256" key="2">
    <source>
        <dbReference type="ARBA" id="ARBA00012573"/>
    </source>
</evidence>
<comment type="caution">
    <text evidence="6">The sequence shown here is derived from an EMBL/GenBank/DDBJ whole genome shotgun (WGS) entry which is preliminary data.</text>
</comment>
<reference evidence="6" key="2">
    <citation type="submission" date="2023-06" db="EMBL/GenBank/DDBJ databases">
        <authorList>
            <consortium name="Lawrence Berkeley National Laboratory"/>
            <person name="Haridas S."/>
            <person name="Hensen N."/>
            <person name="Bonometti L."/>
            <person name="Westerberg I."/>
            <person name="Brannstrom I.O."/>
            <person name="Guillou S."/>
            <person name="Cros-Aarteil S."/>
            <person name="Calhoun S."/>
            <person name="Kuo A."/>
            <person name="Mondo S."/>
            <person name="Pangilinan J."/>
            <person name="Riley R."/>
            <person name="LaButti K."/>
            <person name="Andreopoulos B."/>
            <person name="Lipzen A."/>
            <person name="Chen C."/>
            <person name="Yanf M."/>
            <person name="Daum C."/>
            <person name="Ng V."/>
            <person name="Clum A."/>
            <person name="Steindorff A."/>
            <person name="Ohm R."/>
            <person name="Martin F."/>
            <person name="Silar P."/>
            <person name="Natvig D."/>
            <person name="Lalanne C."/>
            <person name="Gautier V."/>
            <person name="Ament-velasquez S.L."/>
            <person name="Kruys A."/>
            <person name="Hutchinson M.I."/>
            <person name="Powell A.J."/>
            <person name="Barry K."/>
            <person name="Miller A.N."/>
            <person name="Grigoriev I.V."/>
            <person name="Debuchy R."/>
            <person name="Gladieux P."/>
            <person name="Thoren M.H."/>
            <person name="Johannesson H."/>
        </authorList>
    </citation>
    <scope>NUCLEOTIDE SEQUENCE</scope>
    <source>
        <strain evidence="6">CBS 232.78</strain>
    </source>
</reference>
<dbReference type="GO" id="GO:0003676">
    <property type="term" value="F:nucleic acid binding"/>
    <property type="evidence" value="ECO:0007669"/>
    <property type="project" value="InterPro"/>
</dbReference>
<dbReference type="InterPro" id="IPR011856">
    <property type="entry name" value="tRNA_endonuc-like_dom_sf"/>
</dbReference>
<dbReference type="InterPro" id="IPR006676">
    <property type="entry name" value="tRNA_splic"/>
</dbReference>
<evidence type="ECO:0000313" key="7">
    <source>
        <dbReference type="Proteomes" id="UP001285441"/>
    </source>
</evidence>
<evidence type="ECO:0000256" key="4">
    <source>
        <dbReference type="SAM" id="MobiDB-lite"/>
    </source>
</evidence>
<feature type="region of interest" description="Disordered" evidence="4">
    <location>
        <begin position="230"/>
        <end position="259"/>
    </location>
</feature>
<feature type="region of interest" description="Disordered" evidence="4">
    <location>
        <begin position="1"/>
        <end position="44"/>
    </location>
</feature>
<feature type="domain" description="tRNA intron endonuclease catalytic" evidence="5">
    <location>
        <begin position="556"/>
        <end position="645"/>
    </location>
</feature>
<dbReference type="Pfam" id="PF01974">
    <property type="entry name" value="tRNA_int_endo"/>
    <property type="match status" value="1"/>
</dbReference>
<feature type="compositionally biased region" description="Polar residues" evidence="4">
    <location>
        <begin position="418"/>
        <end position="428"/>
    </location>
</feature>
<dbReference type="PANTHER" id="PTHR21227">
    <property type="entry name" value="TRNA-SPLICING ENDONUCLEASE SUBUNIT SEN2"/>
    <property type="match status" value="1"/>
</dbReference>
<dbReference type="GO" id="GO:0000213">
    <property type="term" value="F:tRNA-intron lyase activity"/>
    <property type="evidence" value="ECO:0007669"/>
    <property type="project" value="UniProtKB-EC"/>
</dbReference>